<reference evidence="2" key="1">
    <citation type="submission" date="2020-05" db="UniProtKB">
        <authorList>
            <consortium name="EnsemblMetazoa"/>
        </authorList>
    </citation>
    <scope>IDENTIFICATION</scope>
    <source>
        <strain evidence="2">SANGQUA</strain>
    </source>
</reference>
<keyword evidence="1" id="KW-1133">Transmembrane helix</keyword>
<dbReference type="Proteomes" id="UP000076407">
    <property type="component" value="Unassembled WGS sequence"/>
</dbReference>
<evidence type="ECO:0000313" key="2">
    <source>
        <dbReference type="EnsemblMetazoa" id="AQUA014882-PA"/>
    </source>
</evidence>
<keyword evidence="1" id="KW-0472">Membrane</keyword>
<organism evidence="2 3">
    <name type="scientific">Anopheles quadriannulatus</name>
    <name type="common">Mosquito</name>
    <dbReference type="NCBI Taxonomy" id="34691"/>
    <lineage>
        <taxon>Eukaryota</taxon>
        <taxon>Metazoa</taxon>
        <taxon>Ecdysozoa</taxon>
        <taxon>Arthropoda</taxon>
        <taxon>Hexapoda</taxon>
        <taxon>Insecta</taxon>
        <taxon>Pterygota</taxon>
        <taxon>Neoptera</taxon>
        <taxon>Endopterygota</taxon>
        <taxon>Diptera</taxon>
        <taxon>Nematocera</taxon>
        <taxon>Culicoidea</taxon>
        <taxon>Culicidae</taxon>
        <taxon>Anophelinae</taxon>
        <taxon>Anopheles</taxon>
    </lineage>
</organism>
<keyword evidence="3" id="KW-1185">Reference proteome</keyword>
<keyword evidence="1" id="KW-0812">Transmembrane</keyword>
<proteinExistence type="predicted"/>
<name>A0A182XSS6_ANOQN</name>
<evidence type="ECO:0000256" key="1">
    <source>
        <dbReference type="SAM" id="Phobius"/>
    </source>
</evidence>
<dbReference type="VEuPathDB" id="VectorBase:AQUA014882"/>
<dbReference type="EnsemblMetazoa" id="AQUA014882-RA">
    <property type="protein sequence ID" value="AQUA014882-PA"/>
    <property type="gene ID" value="AQUA014882"/>
</dbReference>
<accession>A0A182XSS6</accession>
<evidence type="ECO:0000313" key="3">
    <source>
        <dbReference type="Proteomes" id="UP000076407"/>
    </source>
</evidence>
<protein>
    <submittedName>
        <fullName evidence="2">Uncharacterized protein</fullName>
    </submittedName>
</protein>
<dbReference type="AlphaFoldDB" id="A0A182XSS6"/>
<feature type="transmembrane region" description="Helical" evidence="1">
    <location>
        <begin position="12"/>
        <end position="32"/>
    </location>
</feature>
<sequence>SNRTRRVRLQDLVVWVVFVLYEGVDVVLHATLSVGNSNGTHSARAASQYAAVFVMNIPSSSSKTYRCNVLTQCAAETRLR</sequence>